<dbReference type="InterPro" id="IPR000859">
    <property type="entry name" value="CUB_dom"/>
</dbReference>
<evidence type="ECO:0000256" key="3">
    <source>
        <dbReference type="PROSITE-ProRule" id="PRU00059"/>
    </source>
</evidence>
<keyword evidence="4" id="KW-0472">Membrane</keyword>
<dbReference type="PANTHER" id="PTHR24251">
    <property type="entry name" value="OVOCHYMASE-RELATED"/>
    <property type="match status" value="1"/>
</dbReference>
<keyword evidence="4" id="KW-0812">Transmembrane</keyword>
<feature type="transmembrane region" description="Helical" evidence="4">
    <location>
        <begin position="251"/>
        <end position="269"/>
    </location>
</feature>
<dbReference type="SMART" id="SM00042">
    <property type="entry name" value="CUB"/>
    <property type="match status" value="1"/>
</dbReference>
<feature type="chain" id="PRO_5035830859" description="CUB domain-containing protein" evidence="5">
    <location>
        <begin position="20"/>
        <end position="270"/>
    </location>
</feature>
<evidence type="ECO:0000259" key="6">
    <source>
        <dbReference type="PROSITE" id="PS01180"/>
    </source>
</evidence>
<evidence type="ECO:0000256" key="4">
    <source>
        <dbReference type="SAM" id="Phobius"/>
    </source>
</evidence>
<proteinExistence type="predicted"/>
<name>A0A8S4N1A4_OWEFU</name>
<dbReference type="CDD" id="cd00041">
    <property type="entry name" value="CUB"/>
    <property type="match status" value="1"/>
</dbReference>
<dbReference type="OrthoDB" id="6514358at2759"/>
<dbReference type="EMBL" id="CAIIXF020000001">
    <property type="protein sequence ID" value="CAH1774612.1"/>
    <property type="molecule type" value="Genomic_DNA"/>
</dbReference>
<keyword evidence="2" id="KW-1015">Disulfide bond</keyword>
<dbReference type="InterPro" id="IPR045860">
    <property type="entry name" value="Snake_toxin-like_sf"/>
</dbReference>
<dbReference type="SUPFAM" id="SSF57302">
    <property type="entry name" value="Snake toxin-like"/>
    <property type="match status" value="1"/>
</dbReference>
<keyword evidence="8" id="KW-1185">Reference proteome</keyword>
<feature type="domain" description="CUB" evidence="6">
    <location>
        <begin position="34"/>
        <end position="152"/>
    </location>
</feature>
<feature type="signal peptide" evidence="5">
    <location>
        <begin position="1"/>
        <end position="19"/>
    </location>
</feature>
<reference evidence="7" key="1">
    <citation type="submission" date="2022-03" db="EMBL/GenBank/DDBJ databases">
        <authorList>
            <person name="Martin C."/>
        </authorList>
    </citation>
    <scope>NUCLEOTIDE SEQUENCE</scope>
</reference>
<evidence type="ECO:0000256" key="5">
    <source>
        <dbReference type="SAM" id="SignalP"/>
    </source>
</evidence>
<comment type="caution">
    <text evidence="3">Lacks conserved residue(s) required for the propagation of feature annotation.</text>
</comment>
<accession>A0A8S4N1A4</accession>
<dbReference type="SUPFAM" id="SSF49854">
    <property type="entry name" value="Spermadhesin, CUB domain"/>
    <property type="match status" value="1"/>
</dbReference>
<comment type="caution">
    <text evidence="7">The sequence shown here is derived from an EMBL/GenBank/DDBJ whole genome shotgun (WGS) entry which is preliminary data.</text>
</comment>
<evidence type="ECO:0000313" key="8">
    <source>
        <dbReference type="Proteomes" id="UP000749559"/>
    </source>
</evidence>
<dbReference type="Pfam" id="PF00431">
    <property type="entry name" value="CUB"/>
    <property type="match status" value="1"/>
</dbReference>
<keyword evidence="1" id="KW-0677">Repeat</keyword>
<organism evidence="7 8">
    <name type="scientific">Owenia fusiformis</name>
    <name type="common">Polychaete worm</name>
    <dbReference type="NCBI Taxonomy" id="6347"/>
    <lineage>
        <taxon>Eukaryota</taxon>
        <taxon>Metazoa</taxon>
        <taxon>Spiralia</taxon>
        <taxon>Lophotrochozoa</taxon>
        <taxon>Annelida</taxon>
        <taxon>Polychaeta</taxon>
        <taxon>Sedentaria</taxon>
        <taxon>Canalipalpata</taxon>
        <taxon>Sabellida</taxon>
        <taxon>Oweniida</taxon>
        <taxon>Oweniidae</taxon>
        <taxon>Owenia</taxon>
    </lineage>
</organism>
<dbReference type="PROSITE" id="PS01180">
    <property type="entry name" value="CUB"/>
    <property type="match status" value="1"/>
</dbReference>
<gene>
    <name evidence="7" type="ORF">OFUS_LOCUS2035</name>
</gene>
<protein>
    <recommendedName>
        <fullName evidence="6">CUB domain-containing protein</fullName>
    </recommendedName>
</protein>
<dbReference type="CDD" id="cd00117">
    <property type="entry name" value="TFP"/>
    <property type="match status" value="1"/>
</dbReference>
<dbReference type="InterPro" id="IPR035914">
    <property type="entry name" value="Sperma_CUB_dom_sf"/>
</dbReference>
<keyword evidence="4" id="KW-1133">Transmembrane helix</keyword>
<evidence type="ECO:0000313" key="7">
    <source>
        <dbReference type="EMBL" id="CAH1774612.1"/>
    </source>
</evidence>
<dbReference type="Proteomes" id="UP000749559">
    <property type="component" value="Unassembled WGS sequence"/>
</dbReference>
<evidence type="ECO:0000256" key="2">
    <source>
        <dbReference type="ARBA" id="ARBA00023157"/>
    </source>
</evidence>
<evidence type="ECO:0000256" key="1">
    <source>
        <dbReference type="ARBA" id="ARBA00022737"/>
    </source>
</evidence>
<dbReference type="AlphaFoldDB" id="A0A8S4N1A4"/>
<dbReference type="Gene3D" id="2.60.120.290">
    <property type="entry name" value="Spermadhesin, CUB domain"/>
    <property type="match status" value="1"/>
</dbReference>
<keyword evidence="5" id="KW-0732">Signal</keyword>
<sequence>MKQILQQLFVLGLLMLVLGITQTNAIASIYLTRCSGVENYPAFEEANVFSQKDMNYSGSIDCQATVSVPEGYRMEITFNLFDIQPKVDGECVDFLQIYEGTTAEGSAVTEKLCGNEIPRDLTLDTNKATIVFHTDEAAENGYKGYELTYRQHGMYQEDKPTCYSCTDTTNTGDCFNNTQAIGTEQCPADKPYCYSLAKYNAYTDEFISVERGCTSGTMAECLDNTYCSSYRCNSYKCNHSEKKFYRNSNSVGSNTSSIVLLLFTVLMYFA</sequence>